<protein>
    <submittedName>
        <fullName evidence="1">Uncharacterized protein</fullName>
    </submittedName>
</protein>
<dbReference type="HOGENOM" id="CLU_3010001_0_0_9"/>
<proteinExistence type="predicted"/>
<name>H6NMS8_9BACL</name>
<accession>H6NMS8</accession>
<gene>
    <name evidence="1" type="ORF">PM3016_3594</name>
</gene>
<dbReference type="SUPFAM" id="SSF54427">
    <property type="entry name" value="NTF2-like"/>
    <property type="match status" value="1"/>
</dbReference>
<organism evidence="1 2">
    <name type="scientific">Paenibacillus mucilaginosus 3016</name>
    <dbReference type="NCBI Taxonomy" id="1116391"/>
    <lineage>
        <taxon>Bacteria</taxon>
        <taxon>Bacillati</taxon>
        <taxon>Bacillota</taxon>
        <taxon>Bacilli</taxon>
        <taxon>Bacillales</taxon>
        <taxon>Paenibacillaceae</taxon>
        <taxon>Paenibacillus</taxon>
    </lineage>
</organism>
<sequence>MAGPELVKAIGLYRETGNPHNQTYISVVEKRDGLIKQYRDFWLNFSSSLVQPATWH</sequence>
<dbReference type="AlphaFoldDB" id="H6NMS8"/>
<evidence type="ECO:0000313" key="2">
    <source>
        <dbReference type="Proteomes" id="UP000007523"/>
    </source>
</evidence>
<dbReference type="InterPro" id="IPR032710">
    <property type="entry name" value="NTF2-like_dom_sf"/>
</dbReference>
<dbReference type="Proteomes" id="UP000007523">
    <property type="component" value="Chromosome"/>
</dbReference>
<dbReference type="Gene3D" id="3.10.450.50">
    <property type="match status" value="1"/>
</dbReference>
<reference evidence="1 2" key="1">
    <citation type="journal article" date="2012" name="J. Bacteriol.">
        <title>Complete Genome Sequence of Paenibacillus mucilaginosus 3016, a Bacterium Functional as Microbial Fertilizer.</title>
        <authorList>
            <person name="Ma M."/>
            <person name="Wang Z."/>
            <person name="Li L."/>
            <person name="Jiang X."/>
            <person name="Guan D."/>
            <person name="Cao F."/>
            <person name="Chen H."/>
            <person name="Wang X."/>
            <person name="Shen D."/>
            <person name="Du B."/>
            <person name="Li J."/>
        </authorList>
    </citation>
    <scope>NUCLEOTIDE SEQUENCE [LARGE SCALE GENOMIC DNA]</scope>
    <source>
        <strain evidence="1 2">3016</strain>
    </source>
</reference>
<keyword evidence="2" id="KW-1185">Reference proteome</keyword>
<evidence type="ECO:0000313" key="1">
    <source>
        <dbReference type="EMBL" id="AFC30415.1"/>
    </source>
</evidence>
<dbReference type="EMBL" id="CP003235">
    <property type="protein sequence ID" value="AFC30415.1"/>
    <property type="molecule type" value="Genomic_DNA"/>
</dbReference>
<dbReference type="KEGG" id="pmq:PM3016_3594"/>